<organism evidence="4 5">
    <name type="scientific">Caenorhabditis tropicalis</name>
    <dbReference type="NCBI Taxonomy" id="1561998"/>
    <lineage>
        <taxon>Eukaryota</taxon>
        <taxon>Metazoa</taxon>
        <taxon>Ecdysozoa</taxon>
        <taxon>Nematoda</taxon>
        <taxon>Chromadorea</taxon>
        <taxon>Rhabditida</taxon>
        <taxon>Rhabditina</taxon>
        <taxon>Rhabditomorpha</taxon>
        <taxon>Rhabditoidea</taxon>
        <taxon>Rhabditidae</taxon>
        <taxon>Peloderinae</taxon>
        <taxon>Caenorhabditis</taxon>
    </lineage>
</organism>
<feature type="compositionally biased region" description="Polar residues" evidence="2">
    <location>
        <begin position="1252"/>
        <end position="1263"/>
    </location>
</feature>
<evidence type="ECO:0000313" key="4">
    <source>
        <dbReference type="Proteomes" id="UP000095282"/>
    </source>
</evidence>
<dbReference type="WBParaSite" id="Csp11.Scaffold630.g17214.t1">
    <property type="protein sequence ID" value="Csp11.Scaffold630.g17214.t1"/>
    <property type="gene ID" value="Csp11.Scaffold630.g17214"/>
</dbReference>
<feature type="compositionally biased region" description="Basic residues" evidence="2">
    <location>
        <begin position="1"/>
        <end position="10"/>
    </location>
</feature>
<feature type="region of interest" description="Disordered" evidence="2">
    <location>
        <begin position="1080"/>
        <end position="1160"/>
    </location>
</feature>
<proteinExistence type="predicted"/>
<feature type="region of interest" description="Disordered" evidence="2">
    <location>
        <begin position="137"/>
        <end position="158"/>
    </location>
</feature>
<feature type="compositionally biased region" description="Polar residues" evidence="2">
    <location>
        <begin position="965"/>
        <end position="984"/>
    </location>
</feature>
<feature type="region of interest" description="Disordered" evidence="2">
    <location>
        <begin position="944"/>
        <end position="1059"/>
    </location>
</feature>
<feature type="compositionally biased region" description="Pro residues" evidence="2">
    <location>
        <begin position="562"/>
        <end position="573"/>
    </location>
</feature>
<dbReference type="Pfam" id="PF00169">
    <property type="entry name" value="PH"/>
    <property type="match status" value="1"/>
</dbReference>
<accession>A0A1I7ULP6</accession>
<keyword evidence="1" id="KW-0175">Coiled coil</keyword>
<name>A0A1I7ULP6_9PELO</name>
<feature type="domain" description="PH" evidence="3">
    <location>
        <begin position="1563"/>
        <end position="1681"/>
    </location>
</feature>
<dbReference type="Proteomes" id="UP000095282">
    <property type="component" value="Unplaced"/>
</dbReference>
<keyword evidence="4" id="KW-1185">Reference proteome</keyword>
<feature type="compositionally biased region" description="Basic residues" evidence="2">
    <location>
        <begin position="365"/>
        <end position="374"/>
    </location>
</feature>
<dbReference type="eggNOG" id="KOG3640">
    <property type="taxonomic scope" value="Eukaryota"/>
</dbReference>
<feature type="compositionally biased region" description="Polar residues" evidence="2">
    <location>
        <begin position="16"/>
        <end position="31"/>
    </location>
</feature>
<feature type="compositionally biased region" description="Polar residues" evidence="2">
    <location>
        <begin position="313"/>
        <end position="322"/>
    </location>
</feature>
<feature type="region of interest" description="Disordered" evidence="2">
    <location>
        <begin position="274"/>
        <end position="343"/>
    </location>
</feature>
<feature type="region of interest" description="Disordered" evidence="2">
    <location>
        <begin position="358"/>
        <end position="508"/>
    </location>
</feature>
<dbReference type="InterPro" id="IPR051364">
    <property type="entry name" value="Cytokinesis/Rho-signaling"/>
</dbReference>
<sequence length="1687" mass="188479">MGRKKGKNRQNQKNQFLASPSSDSPQFQDLGSPNLAELKDGNLGDEIEIPSNSQPKELTYNPYKTVYLSGEDVAEEEKSRGSRGSNSSYHDLIDGGAYNQYRNSSRHSLNRSSKLDFDSAGDRVMAGSRSISHRSLFNDDRSFGRSGGNPSKTSLAGSKISLEWEDMENGGDDDGMVRITRRDRSDGVAPMISNEYTTRKPFQRSRTVSSGGSVRIPSSSNVLKPLSTTTSQHAIDSLNKDVRTLHAGSEYLQNRLSKLSIHSNNDEFVLIGGHPPVSSSMESLNREVPIPRPRSRMSSYSGSQKEEELLGKSISQQSLNGQEHNRHVSRSSSRYTVGTSSNTDDRLILAARYSQSPEAEGLLTSHHHPNRSRSRSTVSRSSDRVGFVEIPTLYSHPDERFDDQDGEPGEPFRPTLEHKCTPTAPPKQRQSLRDEVDGGIRTSSSSSTVSRPDQPPKALLVTSALTPVISKRGGAPTSTSHSEESLVMKTPQTVQRAGDQKSLRQKQQEIRKTVETAVQTGNSIRLRQTHVFSDVLSECANLPYHEEDTESLPLPPGYEYQPLPPRRAPPPSSPEVVEIPKNSIRDRLRHLSEIYSMDPDEEEYHQKKQKPSSYVEIPKASQKSSSGYVEIPKTSQKPSSAYVEIPKNKKSSEEIVIPIRVVPSPQKSIYSSTIDIPSINGDTIRKHIPRGRIRDLASAFDKMTGGSPARPLEFKSQVHIPRDTDSGWKKTIIGGGDGDSNPPDTRVGSPISAFNGSSSSAFRSSTQTIRSSEDRRRSTSSSLHHQPQHVFTRNTFLTSTIVKKTSEKVLPSSVAMNTNYGGRDAGARGDGFVDAFEKIPPLHTSTNQLNQDQEILIPSKSPTKDTTFSEYSRKVVEVPISGAPSTHQKLQRQRGRFAAAPRAKTQEIPTGTFEFESRYESRAVSGDLNESNVFGMQKPLYSASREPFGRDTAEDLRGKQDAWPTRQQWTSEFQMSASRNSVSSPIYPPRHLPHPDQIPSRDESDDVPKITRKLSAPPAPPLSSSTLPRHPYSPPATEDAGSRITHHTSQTLQSDDLFAATEDSSIRGKIDRMFDFVESDDSRKTQTTTTRRESHASTETIGTNGIINNQQQKSNNNTTRQNWSGNESSRLIAGHNKAPDTPQSLKQPPQPKLKSPDRRNTVTVPQMEYFDNDLEYSLSQYREMQREQLRRRLPSADEPQFFRSPTLTAPHAGQSLHVYRTKDLMGTPTAGEKFRFPSSSSGLRSVPVALATSTPVESPSGRQSSTFSINKNNNNYSSNHLENNNNTSNNPTNNPHETFVSSISRVSAVEKHADVMKKINRLSYMIENTQKQMSMNEAALQDAVKKGRRHQEIAAHRSILISRETLRLQRNELRRLHAFSAVRRPPPPVAKELRGHVIFKNLIVHLNKQFVSRATVKDDNTYSFVAIFKYGHQVEATELVPFRVFPGEETCDKLFFIKQIQFSDVPVDFMVQIEIYAMVQRIPSAKPPELSLGSSLANKCKSLMGPPQKKPIPVETAFKFRGRLILDRDAHGERLLYLDEATYPLEGTVMITTQCSQLPESFEIDFRGFLTMFHTISNMASWERYYAILRRGTVLFWKYPDDEQMGREPKMQIDLTKCTNNSIEKCGFDLCPRANSFVIEMLVDADDGTIGSVVEKKRVLLSADTSELLSQWLYTLNQTLDVIRGPI</sequence>
<dbReference type="PANTHER" id="PTHR21538:SF23">
    <property type="entry name" value="ANILLIN"/>
    <property type="match status" value="1"/>
</dbReference>
<dbReference type="GO" id="GO:0000281">
    <property type="term" value="P:mitotic cytokinesis"/>
    <property type="evidence" value="ECO:0007669"/>
    <property type="project" value="TreeGrafter"/>
</dbReference>
<feature type="compositionally biased region" description="Polar residues" evidence="2">
    <location>
        <begin position="330"/>
        <end position="342"/>
    </location>
</feature>
<feature type="compositionally biased region" description="Low complexity" evidence="2">
    <location>
        <begin position="1264"/>
        <end position="1294"/>
    </location>
</feature>
<feature type="compositionally biased region" description="Basic and acidic residues" evidence="2">
    <location>
        <begin position="947"/>
        <end position="960"/>
    </location>
</feature>
<protein>
    <submittedName>
        <fullName evidence="5">PH domain-containing protein</fullName>
    </submittedName>
</protein>
<dbReference type="InterPro" id="IPR037840">
    <property type="entry name" value="PH_Anillin"/>
</dbReference>
<dbReference type="Gene3D" id="2.30.29.30">
    <property type="entry name" value="Pleckstrin-homology domain (PH domain)/Phosphotyrosine-binding domain (PTB)"/>
    <property type="match status" value="1"/>
</dbReference>
<dbReference type="InterPro" id="IPR011993">
    <property type="entry name" value="PH-like_dom_sf"/>
</dbReference>
<dbReference type="GO" id="GO:0000915">
    <property type="term" value="P:actomyosin contractile ring assembly"/>
    <property type="evidence" value="ECO:0007669"/>
    <property type="project" value="TreeGrafter"/>
</dbReference>
<reference evidence="5" key="1">
    <citation type="submission" date="2016-11" db="UniProtKB">
        <authorList>
            <consortium name="WormBaseParasite"/>
        </authorList>
    </citation>
    <scope>IDENTIFICATION</scope>
</reference>
<feature type="compositionally biased region" description="Low complexity" evidence="2">
    <location>
        <begin position="748"/>
        <end position="765"/>
    </location>
</feature>
<evidence type="ECO:0000256" key="2">
    <source>
        <dbReference type="SAM" id="MobiDB-lite"/>
    </source>
</evidence>
<dbReference type="InterPro" id="IPR001849">
    <property type="entry name" value="PH_domain"/>
</dbReference>
<dbReference type="GO" id="GO:0031106">
    <property type="term" value="P:septin ring organization"/>
    <property type="evidence" value="ECO:0007669"/>
    <property type="project" value="TreeGrafter"/>
</dbReference>
<feature type="compositionally biased region" description="Basic and acidic residues" evidence="2">
    <location>
        <begin position="498"/>
        <end position="508"/>
    </location>
</feature>
<dbReference type="PANTHER" id="PTHR21538">
    <property type="entry name" value="ANILLIN/RHOTEKIN RTKN"/>
    <property type="match status" value="1"/>
</dbReference>
<dbReference type="InterPro" id="IPR012966">
    <property type="entry name" value="AHD"/>
</dbReference>
<feature type="compositionally biased region" description="Polar residues" evidence="2">
    <location>
        <begin position="621"/>
        <end position="633"/>
    </location>
</feature>
<feature type="region of interest" description="Disordered" evidence="2">
    <location>
        <begin position="596"/>
        <end position="633"/>
    </location>
</feature>
<dbReference type="Pfam" id="PF08174">
    <property type="entry name" value="Anillin"/>
    <property type="match status" value="1"/>
</dbReference>
<evidence type="ECO:0000313" key="5">
    <source>
        <dbReference type="WBParaSite" id="Csp11.Scaffold630.g17214.t1"/>
    </source>
</evidence>
<feature type="compositionally biased region" description="Basic and acidic residues" evidence="2">
    <location>
        <begin position="1080"/>
        <end position="1096"/>
    </location>
</feature>
<feature type="region of interest" description="Disordered" evidence="2">
    <location>
        <begin position="1"/>
        <end position="119"/>
    </location>
</feature>
<dbReference type="GO" id="GO:0005826">
    <property type="term" value="C:actomyosin contractile ring"/>
    <property type="evidence" value="ECO:0007669"/>
    <property type="project" value="TreeGrafter"/>
</dbReference>
<evidence type="ECO:0000259" key="3">
    <source>
        <dbReference type="PROSITE" id="PS50003"/>
    </source>
</evidence>
<feature type="compositionally biased region" description="Low complexity" evidence="2">
    <location>
        <begin position="1104"/>
        <end position="1122"/>
    </location>
</feature>
<dbReference type="FunFam" id="2.30.29.30:FF:000111">
    <property type="entry name" value="anillin isoform X1"/>
    <property type="match status" value="1"/>
</dbReference>
<feature type="compositionally biased region" description="Basic and acidic residues" evidence="2">
    <location>
        <begin position="999"/>
        <end position="1009"/>
    </location>
</feature>
<dbReference type="SUPFAM" id="SSF50729">
    <property type="entry name" value="PH domain-like"/>
    <property type="match status" value="1"/>
</dbReference>
<feature type="region of interest" description="Disordered" evidence="2">
    <location>
        <begin position="1252"/>
        <end position="1298"/>
    </location>
</feature>
<dbReference type="SMART" id="SM00233">
    <property type="entry name" value="PH"/>
    <property type="match status" value="1"/>
</dbReference>
<feature type="compositionally biased region" description="Low complexity" evidence="2">
    <location>
        <begin position="204"/>
        <end position="220"/>
    </location>
</feature>
<feature type="region of interest" description="Disordered" evidence="2">
    <location>
        <begin position="546"/>
        <end position="577"/>
    </location>
</feature>
<dbReference type="STRING" id="1561998.A0A1I7ULP6"/>
<feature type="region of interest" description="Disordered" evidence="2">
    <location>
        <begin position="724"/>
        <end position="787"/>
    </location>
</feature>
<dbReference type="PROSITE" id="PS50003">
    <property type="entry name" value="PH_DOMAIN"/>
    <property type="match status" value="1"/>
</dbReference>
<evidence type="ECO:0000256" key="1">
    <source>
        <dbReference type="ARBA" id="ARBA00023054"/>
    </source>
</evidence>
<dbReference type="CDD" id="cd01263">
    <property type="entry name" value="PH_anillin"/>
    <property type="match status" value="1"/>
</dbReference>
<feature type="region of interest" description="Disordered" evidence="2">
    <location>
        <begin position="201"/>
        <end position="227"/>
    </location>
</feature>